<gene>
    <name evidence="2" type="ORF">ACFSQZ_12665</name>
</gene>
<reference evidence="3" key="1">
    <citation type="journal article" date="2019" name="Int. J. Syst. Evol. Microbiol.">
        <title>The Global Catalogue of Microorganisms (GCM) 10K type strain sequencing project: providing services to taxonomists for standard genome sequencing and annotation.</title>
        <authorList>
            <consortium name="The Broad Institute Genomics Platform"/>
            <consortium name="The Broad Institute Genome Sequencing Center for Infectious Disease"/>
            <person name="Wu L."/>
            <person name="Ma J."/>
        </authorList>
    </citation>
    <scope>NUCLEOTIDE SEQUENCE [LARGE SCALE GENOMIC DNA]</scope>
    <source>
        <strain evidence="3">JCM 16545</strain>
    </source>
</reference>
<proteinExistence type="predicted"/>
<organism evidence="2 3">
    <name type="scientific">Rubritalea spongiae</name>
    <dbReference type="NCBI Taxonomy" id="430797"/>
    <lineage>
        <taxon>Bacteria</taxon>
        <taxon>Pseudomonadati</taxon>
        <taxon>Verrucomicrobiota</taxon>
        <taxon>Verrucomicrobiia</taxon>
        <taxon>Verrucomicrobiales</taxon>
        <taxon>Rubritaleaceae</taxon>
        <taxon>Rubritalea</taxon>
    </lineage>
</organism>
<evidence type="ECO:0000256" key="1">
    <source>
        <dbReference type="SAM" id="MobiDB-lite"/>
    </source>
</evidence>
<feature type="region of interest" description="Disordered" evidence="1">
    <location>
        <begin position="99"/>
        <end position="127"/>
    </location>
</feature>
<dbReference type="RefSeq" id="WP_377093889.1">
    <property type="nucleotide sequence ID" value="NZ_JBHSJM010000001.1"/>
</dbReference>
<evidence type="ECO:0000313" key="3">
    <source>
        <dbReference type="Proteomes" id="UP001597297"/>
    </source>
</evidence>
<sequence>MKKLQVASFSSLCLLFSVVGVKAKKVDLSNAEGKVITVNLISSTESDVKVRLLSGARKVMTIPLSSLSDESQTLIAEWKADGGGLSTDFDVDVKVSKDIEKPKTTNNNTKKNKNRNGNKSKPAQPVKNTLQLTVTVTNDDNNIPTAAADMKVIAIGRSMEKSSNYFILDIQKESVPELSGRESTEFEMPAINFTYVDGNKENSSGARYVGYAVLILDAEGEVIGGKSVPSSLYDRNLENLAAVSKGQLYKSDMSLSD</sequence>
<dbReference type="Proteomes" id="UP001597297">
    <property type="component" value="Unassembled WGS sequence"/>
</dbReference>
<accession>A0ABW5E3X5</accession>
<name>A0ABW5E3X5_9BACT</name>
<keyword evidence="3" id="KW-1185">Reference proteome</keyword>
<evidence type="ECO:0000313" key="2">
    <source>
        <dbReference type="EMBL" id="MFD2277326.1"/>
    </source>
</evidence>
<protein>
    <submittedName>
        <fullName evidence="2">Uncharacterized protein</fullName>
    </submittedName>
</protein>
<comment type="caution">
    <text evidence="2">The sequence shown here is derived from an EMBL/GenBank/DDBJ whole genome shotgun (WGS) entry which is preliminary data.</text>
</comment>
<dbReference type="EMBL" id="JBHUJC010000041">
    <property type="protein sequence ID" value="MFD2277326.1"/>
    <property type="molecule type" value="Genomic_DNA"/>
</dbReference>